<proteinExistence type="predicted"/>
<evidence type="ECO:0000313" key="2">
    <source>
        <dbReference type="EMBL" id="CAG8849960.1"/>
    </source>
</evidence>
<gene>
    <name evidence="2" type="ORF">GMARGA_LOCUS39965</name>
</gene>
<protein>
    <submittedName>
        <fullName evidence="2">34831_t:CDS:1</fullName>
    </submittedName>
</protein>
<feature type="region of interest" description="Disordered" evidence="1">
    <location>
        <begin position="38"/>
        <end position="63"/>
    </location>
</feature>
<comment type="caution">
    <text evidence="2">The sequence shown here is derived from an EMBL/GenBank/DDBJ whole genome shotgun (WGS) entry which is preliminary data.</text>
</comment>
<sequence>MARVIVLVNKRDIYDFYEILPGKSKDSLLHRLNISATSDSDTSDSVISDSNSDNSSTSSSEIEIIYMHTEA</sequence>
<evidence type="ECO:0000313" key="3">
    <source>
        <dbReference type="Proteomes" id="UP000789901"/>
    </source>
</evidence>
<name>A0ABN7XAQ2_GIGMA</name>
<reference evidence="2 3" key="1">
    <citation type="submission" date="2021-06" db="EMBL/GenBank/DDBJ databases">
        <authorList>
            <person name="Kallberg Y."/>
            <person name="Tangrot J."/>
            <person name="Rosling A."/>
        </authorList>
    </citation>
    <scope>NUCLEOTIDE SEQUENCE [LARGE SCALE GENOMIC DNA]</scope>
    <source>
        <strain evidence="2 3">120-4 pot B 10/14</strain>
    </source>
</reference>
<organism evidence="2 3">
    <name type="scientific">Gigaspora margarita</name>
    <dbReference type="NCBI Taxonomy" id="4874"/>
    <lineage>
        <taxon>Eukaryota</taxon>
        <taxon>Fungi</taxon>
        <taxon>Fungi incertae sedis</taxon>
        <taxon>Mucoromycota</taxon>
        <taxon>Glomeromycotina</taxon>
        <taxon>Glomeromycetes</taxon>
        <taxon>Diversisporales</taxon>
        <taxon>Gigasporaceae</taxon>
        <taxon>Gigaspora</taxon>
    </lineage>
</organism>
<evidence type="ECO:0000256" key="1">
    <source>
        <dbReference type="SAM" id="MobiDB-lite"/>
    </source>
</evidence>
<dbReference type="Proteomes" id="UP000789901">
    <property type="component" value="Unassembled WGS sequence"/>
</dbReference>
<feature type="non-terminal residue" evidence="2">
    <location>
        <position position="71"/>
    </location>
</feature>
<keyword evidence="3" id="KW-1185">Reference proteome</keyword>
<dbReference type="EMBL" id="CAJVQB010098868">
    <property type="protein sequence ID" value="CAG8849960.1"/>
    <property type="molecule type" value="Genomic_DNA"/>
</dbReference>
<accession>A0ABN7XAQ2</accession>